<protein>
    <submittedName>
        <fullName evidence="1">Uncharacterized protein</fullName>
    </submittedName>
</protein>
<dbReference type="OrthoDB" id="73307at2759"/>
<reference evidence="1 2" key="1">
    <citation type="submission" date="2018-11" db="EMBL/GenBank/DDBJ databases">
        <authorList>
            <consortium name="Pathogen Informatics"/>
        </authorList>
    </citation>
    <scope>NUCLEOTIDE SEQUENCE [LARGE SCALE GENOMIC DNA]</scope>
</reference>
<evidence type="ECO:0000313" key="1">
    <source>
        <dbReference type="EMBL" id="VDK65854.1"/>
    </source>
</evidence>
<sequence length="168" mass="18535">MIKNDLGLHSALCDTNRLRFINSHDESKCSECTNGSGGRSWKLVGKMKEVVISKSTAVKDKVSELVTQAAPSQTAGGEVKHVLSSDRYGKRYRNEPSVFSIDDDSSDESAGTLFNKTSKREEVRCFLLVIISAIRDSGRIAFRAGENSPSCLFKNEVAFDLLELRSHC</sequence>
<gene>
    <name evidence="1" type="ORF">CGOC_LOCUS6090</name>
</gene>
<dbReference type="Proteomes" id="UP000271889">
    <property type="component" value="Unassembled WGS sequence"/>
</dbReference>
<accession>A0A3P6TGU1</accession>
<keyword evidence="2" id="KW-1185">Reference proteome</keyword>
<organism evidence="1 2">
    <name type="scientific">Cylicostephanus goldi</name>
    <name type="common">Nematode worm</name>
    <dbReference type="NCBI Taxonomy" id="71465"/>
    <lineage>
        <taxon>Eukaryota</taxon>
        <taxon>Metazoa</taxon>
        <taxon>Ecdysozoa</taxon>
        <taxon>Nematoda</taxon>
        <taxon>Chromadorea</taxon>
        <taxon>Rhabditida</taxon>
        <taxon>Rhabditina</taxon>
        <taxon>Rhabditomorpha</taxon>
        <taxon>Strongyloidea</taxon>
        <taxon>Strongylidae</taxon>
        <taxon>Cylicostephanus</taxon>
    </lineage>
</organism>
<dbReference type="EMBL" id="UYRV01019317">
    <property type="protein sequence ID" value="VDK65854.1"/>
    <property type="molecule type" value="Genomic_DNA"/>
</dbReference>
<evidence type="ECO:0000313" key="2">
    <source>
        <dbReference type="Proteomes" id="UP000271889"/>
    </source>
</evidence>
<name>A0A3P6TGU1_CYLGO</name>
<dbReference type="AlphaFoldDB" id="A0A3P6TGU1"/>
<proteinExistence type="predicted"/>